<dbReference type="GO" id="GO:0005524">
    <property type="term" value="F:ATP binding"/>
    <property type="evidence" value="ECO:0007669"/>
    <property type="project" value="UniProtKB-KW"/>
</dbReference>
<evidence type="ECO:0000256" key="1">
    <source>
        <dbReference type="ARBA" id="ARBA00022741"/>
    </source>
</evidence>
<proteinExistence type="predicted"/>
<keyword evidence="7" id="KW-1185">Reference proteome</keyword>
<dbReference type="InterPro" id="IPR020635">
    <property type="entry name" value="Tyr_kinase_cat_dom"/>
</dbReference>
<keyword evidence="1" id="KW-0547">Nucleotide-binding</keyword>
<dbReference type="InterPro" id="IPR000719">
    <property type="entry name" value="Prot_kinase_dom"/>
</dbReference>
<keyword evidence="2" id="KW-0067">ATP-binding</keyword>
<keyword evidence="3" id="KW-0472">Membrane</keyword>
<feature type="transmembrane region" description="Helical" evidence="3">
    <location>
        <begin position="283"/>
        <end position="306"/>
    </location>
</feature>
<keyword evidence="4" id="KW-0732">Signal</keyword>
<comment type="caution">
    <text evidence="6">The sequence shown here is derived from an EMBL/GenBank/DDBJ whole genome shotgun (WGS) entry which is preliminary data.</text>
</comment>
<evidence type="ECO:0000259" key="5">
    <source>
        <dbReference type="PROSITE" id="PS50011"/>
    </source>
</evidence>
<name>A0AAN7N2S4_TRANT</name>
<feature type="signal peptide" evidence="4">
    <location>
        <begin position="1"/>
        <end position="24"/>
    </location>
</feature>
<protein>
    <recommendedName>
        <fullName evidence="5">Protein kinase domain-containing protein</fullName>
    </recommendedName>
</protein>
<sequence>MSRFPPVCTPLVIVFLFLCTVIRSLPLSEGDSPPPLPSPSTKTCGSFQIPFPFSSATSAGGLLFHAFNVSCTANSTVPFLHIGTTSYRILEFFPDGVLVSFPAGTCHQYNDPSSFGFSSNDYLAISVDNIVGLYDCEDSSLCKASCETVDLPGCSGSAAVPPACCYPLSDGSSWRIGEGFSEFSKYGCRGISSWVVPRGSTSGRQGVKLEWAIPRNSSSSACAINAIGVNATAVREGVRCSCEDGLDGDGFAAGVGCLKSCIKDGQATLGKACYTKPHNGRKYQVLAGILALAIVVISTVALFRLITSRPAKPCSRFCKVLAFHKNGTTRMFSYSELQKAATRGGSKSDGGELQREPMISRGVLDDGSHVLVHKVPYGTDYDLELVLARVRALATVDHRHVARILECYVEQDCPLLTVYDIPTNRCLDEYLRRGDPDRIRLDWGTRMSIMVDIAKTLVFLRCQISPPITHNKIGSCYVLLDENFSVKIFGFEWIGIVGLSGSDQVSDVYSLGLLLLEMISGSADQDSHSNPTVTVDRIRNGRLEEMVDPVLQYHEKLPACREQINAVADIATRCLLYGSDGRLNMEDVAKELVHITGDDRQEWASDRGDILQL</sequence>
<evidence type="ECO:0000256" key="2">
    <source>
        <dbReference type="ARBA" id="ARBA00022840"/>
    </source>
</evidence>
<accession>A0AAN7N2S4</accession>
<dbReference type="GO" id="GO:0004713">
    <property type="term" value="F:protein tyrosine kinase activity"/>
    <property type="evidence" value="ECO:0007669"/>
    <property type="project" value="InterPro"/>
</dbReference>
<dbReference type="Pfam" id="PF07714">
    <property type="entry name" value="PK_Tyr_Ser-Thr"/>
    <property type="match status" value="1"/>
</dbReference>
<feature type="domain" description="Protein kinase" evidence="5">
    <location>
        <begin position="323"/>
        <end position="597"/>
    </location>
</feature>
<gene>
    <name evidence="6" type="ORF">SAY86_001146</name>
</gene>
<evidence type="ECO:0000313" key="6">
    <source>
        <dbReference type="EMBL" id="KAK4802943.1"/>
    </source>
</evidence>
<dbReference type="Proteomes" id="UP001346149">
    <property type="component" value="Unassembled WGS sequence"/>
</dbReference>
<dbReference type="PANTHER" id="PTHR46008">
    <property type="entry name" value="LEAF RUST 10 DISEASE-RESISTANCE LOCUS RECEPTOR-LIKE PROTEIN KINASE-LIKE 1.4"/>
    <property type="match status" value="1"/>
</dbReference>
<organism evidence="6 7">
    <name type="scientific">Trapa natans</name>
    <name type="common">Water chestnut</name>
    <dbReference type="NCBI Taxonomy" id="22666"/>
    <lineage>
        <taxon>Eukaryota</taxon>
        <taxon>Viridiplantae</taxon>
        <taxon>Streptophyta</taxon>
        <taxon>Embryophyta</taxon>
        <taxon>Tracheophyta</taxon>
        <taxon>Spermatophyta</taxon>
        <taxon>Magnoliopsida</taxon>
        <taxon>eudicotyledons</taxon>
        <taxon>Gunneridae</taxon>
        <taxon>Pentapetalae</taxon>
        <taxon>rosids</taxon>
        <taxon>malvids</taxon>
        <taxon>Myrtales</taxon>
        <taxon>Lythraceae</taxon>
        <taxon>Trapa</taxon>
    </lineage>
</organism>
<evidence type="ECO:0000313" key="7">
    <source>
        <dbReference type="Proteomes" id="UP001346149"/>
    </source>
</evidence>
<evidence type="ECO:0000256" key="4">
    <source>
        <dbReference type="SAM" id="SignalP"/>
    </source>
</evidence>
<dbReference type="InterPro" id="IPR001245">
    <property type="entry name" value="Ser-Thr/Tyr_kinase_cat_dom"/>
</dbReference>
<dbReference type="EMBL" id="JAXQNO010000002">
    <property type="protein sequence ID" value="KAK4802943.1"/>
    <property type="molecule type" value="Genomic_DNA"/>
</dbReference>
<dbReference type="SUPFAM" id="SSF56112">
    <property type="entry name" value="Protein kinase-like (PK-like)"/>
    <property type="match status" value="1"/>
</dbReference>
<dbReference type="Gene3D" id="1.10.510.10">
    <property type="entry name" value="Transferase(Phosphotransferase) domain 1"/>
    <property type="match status" value="2"/>
</dbReference>
<dbReference type="AlphaFoldDB" id="A0AAN7N2S4"/>
<keyword evidence="3" id="KW-1133">Transmembrane helix</keyword>
<evidence type="ECO:0000256" key="3">
    <source>
        <dbReference type="SAM" id="Phobius"/>
    </source>
</evidence>
<dbReference type="InterPro" id="IPR011009">
    <property type="entry name" value="Kinase-like_dom_sf"/>
</dbReference>
<dbReference type="PROSITE" id="PS50011">
    <property type="entry name" value="PROTEIN_KINASE_DOM"/>
    <property type="match status" value="1"/>
</dbReference>
<reference evidence="6 7" key="1">
    <citation type="journal article" date="2023" name="Hortic Res">
        <title>Pangenome of water caltrop reveals structural variations and asymmetric subgenome divergence after allopolyploidization.</title>
        <authorList>
            <person name="Zhang X."/>
            <person name="Chen Y."/>
            <person name="Wang L."/>
            <person name="Yuan Y."/>
            <person name="Fang M."/>
            <person name="Shi L."/>
            <person name="Lu R."/>
            <person name="Comes H.P."/>
            <person name="Ma Y."/>
            <person name="Chen Y."/>
            <person name="Huang G."/>
            <person name="Zhou Y."/>
            <person name="Zheng Z."/>
            <person name="Qiu Y."/>
        </authorList>
    </citation>
    <scope>NUCLEOTIDE SEQUENCE [LARGE SCALE GENOMIC DNA]</scope>
    <source>
        <strain evidence="6">F231</strain>
    </source>
</reference>
<dbReference type="SMART" id="SM00219">
    <property type="entry name" value="TyrKc"/>
    <property type="match status" value="1"/>
</dbReference>
<keyword evidence="3" id="KW-0812">Transmembrane</keyword>
<feature type="chain" id="PRO_5042897626" description="Protein kinase domain-containing protein" evidence="4">
    <location>
        <begin position="25"/>
        <end position="613"/>
    </location>
</feature>